<sequence>MKLSIPTKASLTQLRDLAVKCGLNKTGTRVLLSQGLQDAVTHCKPLPSTARILSIDMGIRNLAFSLLTPEAPSRTSPSHTITPQVPVVHAWKRLSLSSTSSPTSNSLSDSGLGGVEDFTPSSMCRMAVALVQNHMLPLEPTHILIERQRFRSGGNPAVFEWTVRVNTLEAMLYAIFGTLRSLGKLNANIIPIPPKRVGSFLLSDEDPGDSISVSVVKPDPRKAKTRQKTAATVIKKAKINLLGTWLQDGNVVKLGNAEVKGTAEAFLTKWNRTTHRGLLQDKTTKRKKKSDEGSEDEPGETLVKLDDLSDCLLQGLAWLRWQQNVEILSRGLLPEDKP</sequence>
<dbReference type="PANTHER" id="PTHR28072">
    <property type="entry name" value="CRUCIFORM CUTTING ENDONUCLEASE 1, MITOCHONDRIAL-RELATED"/>
    <property type="match status" value="1"/>
</dbReference>
<dbReference type="GO" id="GO:0004520">
    <property type="term" value="F:DNA endonuclease activity"/>
    <property type="evidence" value="ECO:0007669"/>
    <property type="project" value="TreeGrafter"/>
</dbReference>
<protein>
    <submittedName>
        <fullName evidence="3">Mitochondrial resolvase Ydc2</fullName>
    </submittedName>
</protein>
<dbReference type="InterPro" id="IPR039197">
    <property type="entry name" value="Mrs1/Cce1"/>
</dbReference>
<dbReference type="Gene3D" id="3.30.420.10">
    <property type="entry name" value="Ribonuclease H-like superfamily/Ribonuclease H"/>
    <property type="match status" value="1"/>
</dbReference>
<dbReference type="GO" id="GO:0000403">
    <property type="term" value="F:Y-form DNA binding"/>
    <property type="evidence" value="ECO:0007669"/>
    <property type="project" value="TreeGrafter"/>
</dbReference>
<proteinExistence type="predicted"/>
<dbReference type="SUPFAM" id="SSF53098">
    <property type="entry name" value="Ribonuclease H-like"/>
    <property type="match status" value="1"/>
</dbReference>
<evidence type="ECO:0000313" key="3">
    <source>
        <dbReference type="EMBL" id="KAK3941761.1"/>
    </source>
</evidence>
<gene>
    <name evidence="3" type="ORF">QBC46DRAFT_381925</name>
</gene>
<dbReference type="Pfam" id="PF09159">
    <property type="entry name" value="Ydc2-catalyt"/>
    <property type="match status" value="1"/>
</dbReference>
<feature type="region of interest" description="Disordered" evidence="1">
    <location>
        <begin position="277"/>
        <end position="300"/>
    </location>
</feature>
<accession>A0AAN6N9R1</accession>
<evidence type="ECO:0000256" key="1">
    <source>
        <dbReference type="SAM" id="MobiDB-lite"/>
    </source>
</evidence>
<dbReference type="InterPro" id="IPR015242">
    <property type="entry name" value="Ydc2_cat"/>
</dbReference>
<name>A0AAN6N9R1_9PEZI</name>
<dbReference type="InterPro" id="IPR012337">
    <property type="entry name" value="RNaseH-like_sf"/>
</dbReference>
<feature type="domain" description="Mitochondrial resolvase Ydc2 catalytic" evidence="2">
    <location>
        <begin position="52"/>
        <end position="326"/>
    </location>
</feature>
<evidence type="ECO:0000313" key="4">
    <source>
        <dbReference type="Proteomes" id="UP001303473"/>
    </source>
</evidence>
<comment type="caution">
    <text evidence="3">The sequence shown here is derived from an EMBL/GenBank/DDBJ whole genome shotgun (WGS) entry which is preliminary data.</text>
</comment>
<keyword evidence="4" id="KW-1185">Reference proteome</keyword>
<evidence type="ECO:0000259" key="2">
    <source>
        <dbReference type="Pfam" id="PF09159"/>
    </source>
</evidence>
<dbReference type="GO" id="GO:0070336">
    <property type="term" value="F:flap-structured DNA binding"/>
    <property type="evidence" value="ECO:0007669"/>
    <property type="project" value="TreeGrafter"/>
</dbReference>
<organism evidence="3 4">
    <name type="scientific">Diplogelasinospora grovesii</name>
    <dbReference type="NCBI Taxonomy" id="303347"/>
    <lineage>
        <taxon>Eukaryota</taxon>
        <taxon>Fungi</taxon>
        <taxon>Dikarya</taxon>
        <taxon>Ascomycota</taxon>
        <taxon>Pezizomycotina</taxon>
        <taxon>Sordariomycetes</taxon>
        <taxon>Sordariomycetidae</taxon>
        <taxon>Sordariales</taxon>
        <taxon>Diplogelasinosporaceae</taxon>
        <taxon>Diplogelasinospora</taxon>
    </lineage>
</organism>
<dbReference type="Proteomes" id="UP001303473">
    <property type="component" value="Unassembled WGS sequence"/>
</dbReference>
<dbReference type="EMBL" id="MU853780">
    <property type="protein sequence ID" value="KAK3941761.1"/>
    <property type="molecule type" value="Genomic_DNA"/>
</dbReference>
<dbReference type="PANTHER" id="PTHR28072:SF1">
    <property type="entry name" value="CRUCIFORM CUTTING ENDONUCLEASE 1, MITOCHONDRIAL-RELATED"/>
    <property type="match status" value="1"/>
</dbReference>
<reference evidence="4" key="1">
    <citation type="journal article" date="2023" name="Mol. Phylogenet. Evol.">
        <title>Genome-scale phylogeny and comparative genomics of the fungal order Sordariales.</title>
        <authorList>
            <person name="Hensen N."/>
            <person name="Bonometti L."/>
            <person name="Westerberg I."/>
            <person name="Brannstrom I.O."/>
            <person name="Guillou S."/>
            <person name="Cros-Aarteil S."/>
            <person name="Calhoun S."/>
            <person name="Haridas S."/>
            <person name="Kuo A."/>
            <person name="Mondo S."/>
            <person name="Pangilinan J."/>
            <person name="Riley R."/>
            <person name="LaButti K."/>
            <person name="Andreopoulos B."/>
            <person name="Lipzen A."/>
            <person name="Chen C."/>
            <person name="Yan M."/>
            <person name="Daum C."/>
            <person name="Ng V."/>
            <person name="Clum A."/>
            <person name="Steindorff A."/>
            <person name="Ohm R.A."/>
            <person name="Martin F."/>
            <person name="Silar P."/>
            <person name="Natvig D.O."/>
            <person name="Lalanne C."/>
            <person name="Gautier V."/>
            <person name="Ament-Velasquez S.L."/>
            <person name="Kruys A."/>
            <person name="Hutchinson M.I."/>
            <person name="Powell A.J."/>
            <person name="Barry K."/>
            <person name="Miller A.N."/>
            <person name="Grigoriev I.V."/>
            <person name="Debuchy R."/>
            <person name="Gladieux P."/>
            <person name="Hiltunen Thoren M."/>
            <person name="Johannesson H."/>
        </authorList>
    </citation>
    <scope>NUCLEOTIDE SEQUENCE [LARGE SCALE GENOMIC DNA]</scope>
    <source>
        <strain evidence="4">CBS 340.73</strain>
    </source>
</reference>
<dbReference type="GO" id="GO:0000402">
    <property type="term" value="F:crossed form four-way junction DNA binding"/>
    <property type="evidence" value="ECO:0007669"/>
    <property type="project" value="TreeGrafter"/>
</dbReference>
<dbReference type="GO" id="GO:0005739">
    <property type="term" value="C:mitochondrion"/>
    <property type="evidence" value="ECO:0007669"/>
    <property type="project" value="TreeGrafter"/>
</dbReference>
<dbReference type="InterPro" id="IPR036397">
    <property type="entry name" value="RNaseH_sf"/>
</dbReference>
<dbReference type="CDD" id="cd16963">
    <property type="entry name" value="CCE1"/>
    <property type="match status" value="1"/>
</dbReference>
<dbReference type="AlphaFoldDB" id="A0AAN6N9R1"/>